<protein>
    <submittedName>
        <fullName evidence="2">Cypemycin methyltransferase</fullName>
        <ecNumber evidence="2">2.1.1.-</ecNumber>
    </submittedName>
</protein>
<evidence type="ECO:0000259" key="1">
    <source>
        <dbReference type="Pfam" id="PF13649"/>
    </source>
</evidence>
<proteinExistence type="predicted"/>
<dbReference type="EC" id="2.1.1.-" evidence="2"/>
<dbReference type="EMBL" id="FXZK01000001">
    <property type="protein sequence ID" value="SMY06502.1"/>
    <property type="molecule type" value="Genomic_DNA"/>
</dbReference>
<dbReference type="GO" id="GO:0008168">
    <property type="term" value="F:methyltransferase activity"/>
    <property type="evidence" value="ECO:0007669"/>
    <property type="project" value="UniProtKB-KW"/>
</dbReference>
<gene>
    <name evidence="2" type="primary">cypM</name>
    <name evidence="2" type="ORF">LOM8899_00627</name>
</gene>
<keyword evidence="3" id="KW-1185">Reference proteome</keyword>
<evidence type="ECO:0000313" key="3">
    <source>
        <dbReference type="Proteomes" id="UP000201613"/>
    </source>
</evidence>
<name>A0A238LA93_9RHOB</name>
<dbReference type="Proteomes" id="UP000201613">
    <property type="component" value="Unassembled WGS sequence"/>
</dbReference>
<keyword evidence="2" id="KW-0489">Methyltransferase</keyword>
<organism evidence="2 3">
    <name type="scientific">Flavimaricola marinus</name>
    <dbReference type="NCBI Taxonomy" id="1819565"/>
    <lineage>
        <taxon>Bacteria</taxon>
        <taxon>Pseudomonadati</taxon>
        <taxon>Pseudomonadota</taxon>
        <taxon>Alphaproteobacteria</taxon>
        <taxon>Rhodobacterales</taxon>
        <taxon>Paracoccaceae</taxon>
        <taxon>Flavimaricola</taxon>
    </lineage>
</organism>
<dbReference type="InterPro" id="IPR041698">
    <property type="entry name" value="Methyltransf_25"/>
</dbReference>
<dbReference type="OrthoDB" id="9804312at2"/>
<feature type="domain" description="Methyltransferase" evidence="1">
    <location>
        <begin position="42"/>
        <end position="139"/>
    </location>
</feature>
<accession>A0A238LA93</accession>
<dbReference type="Gene3D" id="2.20.25.570">
    <property type="match status" value="1"/>
</dbReference>
<dbReference type="AlphaFoldDB" id="A0A238LA93"/>
<dbReference type="Pfam" id="PF13649">
    <property type="entry name" value="Methyltransf_25"/>
    <property type="match status" value="1"/>
</dbReference>
<dbReference type="CDD" id="cd02440">
    <property type="entry name" value="AdoMet_MTases"/>
    <property type="match status" value="1"/>
</dbReference>
<reference evidence="2 3" key="1">
    <citation type="submission" date="2017-05" db="EMBL/GenBank/DDBJ databases">
        <authorList>
            <person name="Song R."/>
            <person name="Chenine A.L."/>
            <person name="Ruprecht R.M."/>
        </authorList>
    </citation>
    <scope>NUCLEOTIDE SEQUENCE [LARGE SCALE GENOMIC DNA]</scope>
    <source>
        <strain evidence="2 3">CECT 8899</strain>
    </source>
</reference>
<dbReference type="SUPFAM" id="SSF53335">
    <property type="entry name" value="S-adenosyl-L-methionine-dependent methyltransferases"/>
    <property type="match status" value="1"/>
</dbReference>
<keyword evidence="2" id="KW-0808">Transferase</keyword>
<dbReference type="Gene3D" id="3.40.50.150">
    <property type="entry name" value="Vaccinia Virus protein VP39"/>
    <property type="match status" value="1"/>
</dbReference>
<dbReference type="InterPro" id="IPR029063">
    <property type="entry name" value="SAM-dependent_MTases_sf"/>
</dbReference>
<sequence length="247" mass="27232">MDNYGPESFGALNAEEYDDLHDPGTTDQAVDLLFGLFGASDVLELAIGTGRIALPLARRGVRISGIEGSPLMVDGLRAKPGGTDIPVVIGDMADGRSFEPFEAPFDHAFLVFNTLFNLTSQEAQVRCFGHTAARLRPGGLFVIETFVPDHARLAETQRVETKRLDIEQVWLEAAVHDPIAQTLDMQRIRITKDGTRLVPLPMRYAFPAEIDLMAQLAGLRLRDRWGGWDKQALTATSGMHISVYEKL</sequence>
<evidence type="ECO:0000313" key="2">
    <source>
        <dbReference type="EMBL" id="SMY06502.1"/>
    </source>
</evidence>
<dbReference type="GO" id="GO:0032259">
    <property type="term" value="P:methylation"/>
    <property type="evidence" value="ECO:0007669"/>
    <property type="project" value="UniProtKB-KW"/>
</dbReference>
<dbReference type="RefSeq" id="WP_093990672.1">
    <property type="nucleotide sequence ID" value="NZ_FXZK01000001.1"/>
</dbReference>